<dbReference type="Proteomes" id="UP000239709">
    <property type="component" value="Chromosome"/>
</dbReference>
<dbReference type="AlphaFoldDB" id="A0A2S0MFC9"/>
<evidence type="ECO:0000313" key="2">
    <source>
        <dbReference type="EMBL" id="AVO34594.1"/>
    </source>
</evidence>
<protein>
    <submittedName>
        <fullName evidence="2">Uncharacterized protein</fullName>
    </submittedName>
</protein>
<evidence type="ECO:0000313" key="3">
    <source>
        <dbReference type="Proteomes" id="UP000239709"/>
    </source>
</evidence>
<keyword evidence="3" id="KW-1185">Reference proteome</keyword>
<reference evidence="2 3" key="1">
    <citation type="submission" date="2018-03" db="EMBL/GenBank/DDBJ databases">
        <title>Genome sequencing of Ottowia sp.</title>
        <authorList>
            <person name="Kim S.-J."/>
            <person name="Heo J."/>
            <person name="Kwon S.-W."/>
        </authorList>
    </citation>
    <scope>NUCLEOTIDE SEQUENCE [LARGE SCALE GENOMIC DNA]</scope>
    <source>
        <strain evidence="2 3">KADR8-3</strain>
    </source>
</reference>
<organism evidence="2 3">
    <name type="scientific">Ottowia oryzae</name>
    <dbReference type="NCBI Taxonomy" id="2109914"/>
    <lineage>
        <taxon>Bacteria</taxon>
        <taxon>Pseudomonadati</taxon>
        <taxon>Pseudomonadota</taxon>
        <taxon>Betaproteobacteria</taxon>
        <taxon>Burkholderiales</taxon>
        <taxon>Comamonadaceae</taxon>
        <taxon>Ottowia</taxon>
    </lineage>
</organism>
<evidence type="ECO:0000256" key="1">
    <source>
        <dbReference type="SAM" id="MobiDB-lite"/>
    </source>
</evidence>
<gene>
    <name evidence="2" type="ORF">C6570_10420</name>
</gene>
<accession>A0A2S0MFC9</accession>
<feature type="compositionally biased region" description="Basic residues" evidence="1">
    <location>
        <begin position="208"/>
        <end position="217"/>
    </location>
</feature>
<dbReference type="EMBL" id="CP027666">
    <property type="protein sequence ID" value="AVO34594.1"/>
    <property type="molecule type" value="Genomic_DNA"/>
</dbReference>
<sequence>MGWLDGRILRDLKHAGFAKAERQAVRDTPAMWAQLSQFYAQGGSVERVDAAFSGATGAPQQIRFFCPPPPAACAHSTYDALAHELGHALQCPAQWQPAAHFDSAQAYAHARELGEAHAWLNQYRLNQAWQGGAPPAAQVLLIENDSDFGATPVDIFARIAQREAAGWAEAQILDELAMLNANMYPCGMGEGNLKTYGQCNRWAATGRTRRGGVRSRPARIGLSSRSVSRAR</sequence>
<name>A0A2S0MFC9_9BURK</name>
<proteinExistence type="predicted"/>
<feature type="region of interest" description="Disordered" evidence="1">
    <location>
        <begin position="208"/>
        <end position="231"/>
    </location>
</feature>
<dbReference type="KEGG" id="otk:C6570_10420"/>